<accession>A0A833SCN2</accession>
<reference evidence="1" key="1">
    <citation type="submission" date="2020-04" db="EMBL/GenBank/DDBJ databases">
        <title>Hybrid Assembly of Korean Phytophthora infestans isolates.</title>
        <authorList>
            <person name="Prokchorchik M."/>
            <person name="Lee Y."/>
            <person name="Seo J."/>
            <person name="Cho J.-H."/>
            <person name="Park Y.-E."/>
            <person name="Jang D.-C."/>
            <person name="Im J.-S."/>
            <person name="Choi J.-G."/>
            <person name="Park H.-J."/>
            <person name="Lee G.-B."/>
            <person name="Lee Y.-G."/>
            <person name="Hong S.-Y."/>
            <person name="Cho K."/>
            <person name="Sohn K.H."/>
        </authorList>
    </citation>
    <scope>NUCLEOTIDE SEQUENCE</scope>
    <source>
        <strain evidence="1">KR_1_A1</strain>
    </source>
</reference>
<sequence length="199" mass="20589">MSDNVAAIATRTAPTETTAVLALLLLPDEEAEAEESEIVELAVMVADEPSVEPTVAEVDDPEDEPPEQTLLSGVIRSAYKAKVPTVHSVGAAARASESSDWQAVLVHILASSASVGVTSVVPEKPESVMQVAASGEVMIVWSAVTSHVAALVAATSAAAEAMTANFMAESGRATWAAGRKIGSEELHRLATGQWSEARG</sequence>
<organism evidence="1 2">
    <name type="scientific">Phytophthora infestans</name>
    <name type="common">Potato late blight agent</name>
    <name type="synonym">Botrytis infestans</name>
    <dbReference type="NCBI Taxonomy" id="4787"/>
    <lineage>
        <taxon>Eukaryota</taxon>
        <taxon>Sar</taxon>
        <taxon>Stramenopiles</taxon>
        <taxon>Oomycota</taxon>
        <taxon>Peronosporomycetes</taxon>
        <taxon>Peronosporales</taxon>
        <taxon>Peronosporaceae</taxon>
        <taxon>Phytophthora</taxon>
    </lineage>
</organism>
<evidence type="ECO:0000313" key="1">
    <source>
        <dbReference type="EMBL" id="KAF4032537.1"/>
    </source>
</evidence>
<name>A0A833SCN2_PHYIN</name>
<comment type="caution">
    <text evidence="1">The sequence shown here is derived from an EMBL/GenBank/DDBJ whole genome shotgun (WGS) entry which is preliminary data.</text>
</comment>
<protein>
    <submittedName>
        <fullName evidence="1">Uncharacterized protein</fullName>
    </submittedName>
</protein>
<dbReference type="EMBL" id="WSZM01000481">
    <property type="protein sequence ID" value="KAF4032537.1"/>
    <property type="molecule type" value="Genomic_DNA"/>
</dbReference>
<evidence type="ECO:0000313" key="2">
    <source>
        <dbReference type="Proteomes" id="UP000602510"/>
    </source>
</evidence>
<keyword evidence="2" id="KW-1185">Reference proteome</keyword>
<gene>
    <name evidence="1" type="ORF">GN244_ATG15605</name>
</gene>
<proteinExistence type="predicted"/>
<dbReference type="AlphaFoldDB" id="A0A833SCN2"/>
<dbReference type="Proteomes" id="UP000602510">
    <property type="component" value="Unassembled WGS sequence"/>
</dbReference>